<dbReference type="PRINTS" id="PR00455">
    <property type="entry name" value="HTHTETR"/>
</dbReference>
<dbReference type="PANTHER" id="PTHR30055">
    <property type="entry name" value="HTH-TYPE TRANSCRIPTIONAL REGULATOR RUTR"/>
    <property type="match status" value="1"/>
</dbReference>
<keyword evidence="7" id="KW-1185">Reference proteome</keyword>
<feature type="domain" description="HTH tetR-type" evidence="5">
    <location>
        <begin position="5"/>
        <end position="65"/>
    </location>
</feature>
<evidence type="ECO:0000259" key="5">
    <source>
        <dbReference type="PROSITE" id="PS50977"/>
    </source>
</evidence>
<proteinExistence type="predicted"/>
<name>A0ABQ2KFC2_9MICO</name>
<dbReference type="PANTHER" id="PTHR30055:SF234">
    <property type="entry name" value="HTH-TYPE TRANSCRIPTIONAL REGULATOR BETI"/>
    <property type="match status" value="1"/>
</dbReference>
<evidence type="ECO:0000256" key="3">
    <source>
        <dbReference type="ARBA" id="ARBA00023163"/>
    </source>
</evidence>
<comment type="caution">
    <text evidence="6">The sequence shown here is derived from an EMBL/GenBank/DDBJ whole genome shotgun (WGS) entry which is preliminary data.</text>
</comment>
<dbReference type="EMBL" id="BMLM01000001">
    <property type="protein sequence ID" value="GGN80860.1"/>
    <property type="molecule type" value="Genomic_DNA"/>
</dbReference>
<evidence type="ECO:0000256" key="4">
    <source>
        <dbReference type="PROSITE-ProRule" id="PRU00335"/>
    </source>
</evidence>
<reference evidence="7" key="1">
    <citation type="journal article" date="2019" name="Int. J. Syst. Evol. Microbiol.">
        <title>The Global Catalogue of Microorganisms (GCM) 10K type strain sequencing project: providing services to taxonomists for standard genome sequencing and annotation.</title>
        <authorList>
            <consortium name="The Broad Institute Genomics Platform"/>
            <consortium name="The Broad Institute Genome Sequencing Center for Infectious Disease"/>
            <person name="Wu L."/>
            <person name="Ma J."/>
        </authorList>
    </citation>
    <scope>NUCLEOTIDE SEQUENCE [LARGE SCALE GENOMIC DNA]</scope>
    <source>
        <strain evidence="7">CGMCC 1.6960</strain>
    </source>
</reference>
<evidence type="ECO:0000256" key="1">
    <source>
        <dbReference type="ARBA" id="ARBA00023015"/>
    </source>
</evidence>
<evidence type="ECO:0000313" key="6">
    <source>
        <dbReference type="EMBL" id="GGN80860.1"/>
    </source>
</evidence>
<evidence type="ECO:0000256" key="2">
    <source>
        <dbReference type="ARBA" id="ARBA00023125"/>
    </source>
</evidence>
<protein>
    <submittedName>
        <fullName evidence="6">TetR family transcriptional regulator</fullName>
    </submittedName>
</protein>
<evidence type="ECO:0000313" key="7">
    <source>
        <dbReference type="Proteomes" id="UP000626982"/>
    </source>
</evidence>
<dbReference type="RefSeq" id="WP_188716511.1">
    <property type="nucleotide sequence ID" value="NZ_BAABBD010000006.1"/>
</dbReference>
<dbReference type="PROSITE" id="PS50977">
    <property type="entry name" value="HTH_TETR_2"/>
    <property type="match status" value="1"/>
</dbReference>
<dbReference type="InterPro" id="IPR001647">
    <property type="entry name" value="HTH_TetR"/>
</dbReference>
<dbReference type="Pfam" id="PF00440">
    <property type="entry name" value="TetR_N"/>
    <property type="match status" value="1"/>
</dbReference>
<keyword evidence="2 4" id="KW-0238">DNA-binding</keyword>
<organism evidence="6 7">
    <name type="scientific">Agrococcus terreus</name>
    <dbReference type="NCBI Taxonomy" id="574649"/>
    <lineage>
        <taxon>Bacteria</taxon>
        <taxon>Bacillati</taxon>
        <taxon>Actinomycetota</taxon>
        <taxon>Actinomycetes</taxon>
        <taxon>Micrococcales</taxon>
        <taxon>Microbacteriaceae</taxon>
        <taxon>Agrococcus</taxon>
    </lineage>
</organism>
<gene>
    <name evidence="6" type="ORF">GCM10010968_09130</name>
</gene>
<dbReference type="InterPro" id="IPR050109">
    <property type="entry name" value="HTH-type_TetR-like_transc_reg"/>
</dbReference>
<keyword evidence="1" id="KW-0805">Transcription regulation</keyword>
<feature type="DNA-binding region" description="H-T-H motif" evidence="4">
    <location>
        <begin position="28"/>
        <end position="47"/>
    </location>
</feature>
<dbReference type="Gene3D" id="1.10.357.10">
    <property type="entry name" value="Tetracycline Repressor, domain 2"/>
    <property type="match status" value="1"/>
</dbReference>
<dbReference type="Proteomes" id="UP000626982">
    <property type="component" value="Unassembled WGS sequence"/>
</dbReference>
<keyword evidence="3" id="KW-0804">Transcription</keyword>
<dbReference type="SUPFAM" id="SSF46689">
    <property type="entry name" value="Homeodomain-like"/>
    <property type="match status" value="1"/>
</dbReference>
<dbReference type="InterPro" id="IPR009057">
    <property type="entry name" value="Homeodomain-like_sf"/>
</dbReference>
<sequence length="177" mass="18713">MARDGSTRELLLDAYVALLIEEGERAATVQAVADRAGVSKGGLLYHFGSKADLEAGLIERFLAFGAEDVEALLRADDIVEAFLRSSIAVDSGFDRATVALVRLAQLPTGGPARAAMQRIDDAYASAIAERLGDEELAHAIVLMSDGIYLRSAMGALDPARAEAELESILAIARRLGA</sequence>
<accession>A0ABQ2KFC2</accession>